<keyword evidence="3" id="KW-1185">Reference proteome</keyword>
<sequence>MNSTTADYQAASIPLSLLLHGVGAEQWDNPSPCEQWTVADVVSHLIHTQRDFLIRNDIGLSDPPPGVDPATTWRLHSASVLDAVADDAVASAGFDGGFGPSTIGETLVQFYVWDMIAHRWDIARGTGLEAELTSTEIDRLERGISGFGDALYMDGICKPGVPAPADADRMTAVLARLGRHA</sequence>
<dbReference type="RefSeq" id="WP_345469047.1">
    <property type="nucleotide sequence ID" value="NZ_BAABLK010000091.1"/>
</dbReference>
<feature type="domain" description="Mycothiol-dependent maleylpyruvate isomerase metal-binding" evidence="1">
    <location>
        <begin position="16"/>
        <end position="53"/>
    </location>
</feature>
<dbReference type="EMBL" id="BAABLK010000091">
    <property type="protein sequence ID" value="GAA5228870.1"/>
    <property type="molecule type" value="Genomic_DNA"/>
</dbReference>
<dbReference type="InterPro" id="IPR024344">
    <property type="entry name" value="MDMPI_metal-binding"/>
</dbReference>
<proteinExistence type="predicted"/>
<evidence type="ECO:0000313" key="2">
    <source>
        <dbReference type="EMBL" id="GAA5228870.1"/>
    </source>
</evidence>
<protein>
    <submittedName>
        <fullName evidence="2">TIGR03086 family metal-binding protein</fullName>
    </submittedName>
</protein>
<dbReference type="InterPro" id="IPR017517">
    <property type="entry name" value="Maleyloyr_isom"/>
</dbReference>
<dbReference type="Pfam" id="PF11716">
    <property type="entry name" value="MDMPI_N"/>
    <property type="match status" value="1"/>
</dbReference>
<gene>
    <name evidence="2" type="ORF">GCM10025778_34090</name>
</gene>
<dbReference type="Proteomes" id="UP001501257">
    <property type="component" value="Unassembled WGS sequence"/>
</dbReference>
<comment type="caution">
    <text evidence="2">The sequence shown here is derived from an EMBL/GenBank/DDBJ whole genome shotgun (WGS) entry which is preliminary data.</text>
</comment>
<dbReference type="NCBIfam" id="TIGR03083">
    <property type="entry name" value="maleylpyruvate isomerase family mycothiol-dependent enzyme"/>
    <property type="match status" value="1"/>
</dbReference>
<evidence type="ECO:0000259" key="1">
    <source>
        <dbReference type="Pfam" id="PF11716"/>
    </source>
</evidence>
<accession>A0ABP9TRM0</accession>
<evidence type="ECO:0000313" key="3">
    <source>
        <dbReference type="Proteomes" id="UP001501257"/>
    </source>
</evidence>
<dbReference type="InterPro" id="IPR034660">
    <property type="entry name" value="DinB/YfiT-like"/>
</dbReference>
<dbReference type="SUPFAM" id="SSF109854">
    <property type="entry name" value="DinB/YfiT-like putative metalloenzymes"/>
    <property type="match status" value="1"/>
</dbReference>
<organism evidence="2 3">
    <name type="scientific">Paeniglutamicibacter antarcticus</name>
    <dbReference type="NCBI Taxonomy" id="494023"/>
    <lineage>
        <taxon>Bacteria</taxon>
        <taxon>Bacillati</taxon>
        <taxon>Actinomycetota</taxon>
        <taxon>Actinomycetes</taxon>
        <taxon>Micrococcales</taxon>
        <taxon>Micrococcaceae</taxon>
        <taxon>Paeniglutamicibacter</taxon>
    </lineage>
</organism>
<reference evidence="3" key="1">
    <citation type="journal article" date="2019" name="Int. J. Syst. Evol. Microbiol.">
        <title>The Global Catalogue of Microorganisms (GCM) 10K type strain sequencing project: providing services to taxonomists for standard genome sequencing and annotation.</title>
        <authorList>
            <consortium name="The Broad Institute Genomics Platform"/>
            <consortium name="The Broad Institute Genome Sequencing Center for Infectious Disease"/>
            <person name="Wu L."/>
            <person name="Ma J."/>
        </authorList>
    </citation>
    <scope>NUCLEOTIDE SEQUENCE [LARGE SCALE GENOMIC DNA]</scope>
    <source>
        <strain evidence="3">JCM 18952</strain>
    </source>
</reference>
<dbReference type="Gene3D" id="1.20.120.450">
    <property type="entry name" value="dinb family like domain"/>
    <property type="match status" value="1"/>
</dbReference>
<name>A0ABP9TRM0_9MICC</name>